<evidence type="ECO:0000313" key="1">
    <source>
        <dbReference type="EMBL" id="KAK3905284.1"/>
    </source>
</evidence>
<dbReference type="Proteomes" id="UP001303889">
    <property type="component" value="Unassembled WGS sequence"/>
</dbReference>
<organism evidence="1 2">
    <name type="scientific">Staphylotrichum tortipilum</name>
    <dbReference type="NCBI Taxonomy" id="2831512"/>
    <lineage>
        <taxon>Eukaryota</taxon>
        <taxon>Fungi</taxon>
        <taxon>Dikarya</taxon>
        <taxon>Ascomycota</taxon>
        <taxon>Pezizomycotina</taxon>
        <taxon>Sordariomycetes</taxon>
        <taxon>Sordariomycetidae</taxon>
        <taxon>Sordariales</taxon>
        <taxon>Chaetomiaceae</taxon>
        <taxon>Staphylotrichum</taxon>
    </lineage>
</organism>
<reference evidence="1" key="1">
    <citation type="journal article" date="2023" name="Mol. Phylogenet. Evol.">
        <title>Genome-scale phylogeny and comparative genomics of the fungal order Sordariales.</title>
        <authorList>
            <person name="Hensen N."/>
            <person name="Bonometti L."/>
            <person name="Westerberg I."/>
            <person name="Brannstrom I.O."/>
            <person name="Guillou S."/>
            <person name="Cros-Aarteil S."/>
            <person name="Calhoun S."/>
            <person name="Haridas S."/>
            <person name="Kuo A."/>
            <person name="Mondo S."/>
            <person name="Pangilinan J."/>
            <person name="Riley R."/>
            <person name="LaButti K."/>
            <person name="Andreopoulos B."/>
            <person name="Lipzen A."/>
            <person name="Chen C."/>
            <person name="Yan M."/>
            <person name="Daum C."/>
            <person name="Ng V."/>
            <person name="Clum A."/>
            <person name="Steindorff A."/>
            <person name="Ohm R.A."/>
            <person name="Martin F."/>
            <person name="Silar P."/>
            <person name="Natvig D.O."/>
            <person name="Lalanne C."/>
            <person name="Gautier V."/>
            <person name="Ament-Velasquez S.L."/>
            <person name="Kruys A."/>
            <person name="Hutchinson M.I."/>
            <person name="Powell A.J."/>
            <person name="Barry K."/>
            <person name="Miller A.N."/>
            <person name="Grigoriev I.V."/>
            <person name="Debuchy R."/>
            <person name="Gladieux P."/>
            <person name="Hiltunen Thoren M."/>
            <person name="Johannesson H."/>
        </authorList>
    </citation>
    <scope>NUCLEOTIDE SEQUENCE</scope>
    <source>
        <strain evidence="1">CBS 103.79</strain>
    </source>
</reference>
<name>A0AAN6RWF4_9PEZI</name>
<dbReference type="EMBL" id="MU855363">
    <property type="protein sequence ID" value="KAK3905284.1"/>
    <property type="molecule type" value="Genomic_DNA"/>
</dbReference>
<protein>
    <submittedName>
        <fullName evidence="1">Uncharacterized protein</fullName>
    </submittedName>
</protein>
<sequence length="55" mass="6068">MCRYYAHLHTCKHTTLSFAAFCGPAWPIQNPCGVVHDIWQTLTVEELCDGCKGGG</sequence>
<dbReference type="AlphaFoldDB" id="A0AAN6RWF4"/>
<accession>A0AAN6RWF4</accession>
<proteinExistence type="predicted"/>
<evidence type="ECO:0000313" key="2">
    <source>
        <dbReference type="Proteomes" id="UP001303889"/>
    </source>
</evidence>
<reference evidence="1" key="2">
    <citation type="submission" date="2023-05" db="EMBL/GenBank/DDBJ databases">
        <authorList>
            <consortium name="Lawrence Berkeley National Laboratory"/>
            <person name="Steindorff A."/>
            <person name="Hensen N."/>
            <person name="Bonometti L."/>
            <person name="Westerberg I."/>
            <person name="Brannstrom I.O."/>
            <person name="Guillou S."/>
            <person name="Cros-Aarteil S."/>
            <person name="Calhoun S."/>
            <person name="Haridas S."/>
            <person name="Kuo A."/>
            <person name="Mondo S."/>
            <person name="Pangilinan J."/>
            <person name="Riley R."/>
            <person name="Labutti K."/>
            <person name="Andreopoulos B."/>
            <person name="Lipzen A."/>
            <person name="Chen C."/>
            <person name="Yanf M."/>
            <person name="Daum C."/>
            <person name="Ng V."/>
            <person name="Clum A."/>
            <person name="Ohm R."/>
            <person name="Martin F."/>
            <person name="Silar P."/>
            <person name="Natvig D."/>
            <person name="Lalanne C."/>
            <person name="Gautier V."/>
            <person name="Ament-Velasquez S.L."/>
            <person name="Kruys A."/>
            <person name="Hutchinson M.I."/>
            <person name="Powell A.J."/>
            <person name="Barry K."/>
            <person name="Miller A.N."/>
            <person name="Grigoriev I.V."/>
            <person name="Debuchy R."/>
            <person name="Gladieux P."/>
            <person name="Thoren M.H."/>
            <person name="Johannesson H."/>
        </authorList>
    </citation>
    <scope>NUCLEOTIDE SEQUENCE</scope>
    <source>
        <strain evidence="1">CBS 103.79</strain>
    </source>
</reference>
<gene>
    <name evidence="1" type="ORF">C8A05DRAFT_12866</name>
</gene>
<comment type="caution">
    <text evidence="1">The sequence shown here is derived from an EMBL/GenBank/DDBJ whole genome shotgun (WGS) entry which is preliminary data.</text>
</comment>
<keyword evidence="2" id="KW-1185">Reference proteome</keyword>